<gene>
    <name evidence="1" type="primary">Nfu_g_1_002186</name>
</gene>
<evidence type="ECO:0000313" key="1">
    <source>
        <dbReference type="EMBL" id="SBR60187.1"/>
    </source>
</evidence>
<protein>
    <submittedName>
        <fullName evidence="1">Uncharacterized protein</fullName>
    </submittedName>
</protein>
<dbReference type="AlphaFoldDB" id="A0A1A8MU59"/>
<organism evidence="1">
    <name type="scientific">Nothobranchius pienaari</name>
    <dbReference type="NCBI Taxonomy" id="704102"/>
    <lineage>
        <taxon>Eukaryota</taxon>
        <taxon>Metazoa</taxon>
        <taxon>Chordata</taxon>
        <taxon>Craniata</taxon>
        <taxon>Vertebrata</taxon>
        <taxon>Euteleostomi</taxon>
        <taxon>Actinopterygii</taxon>
        <taxon>Neopterygii</taxon>
        <taxon>Teleostei</taxon>
        <taxon>Neoteleostei</taxon>
        <taxon>Acanthomorphata</taxon>
        <taxon>Ovalentaria</taxon>
        <taxon>Atherinomorphae</taxon>
        <taxon>Cyprinodontiformes</taxon>
        <taxon>Nothobranchiidae</taxon>
        <taxon>Nothobranchius</taxon>
    </lineage>
</organism>
<dbReference type="EMBL" id="HAEF01019028">
    <property type="protein sequence ID" value="SBR60187.1"/>
    <property type="molecule type" value="Transcribed_RNA"/>
</dbReference>
<accession>A0A1A8MU59</accession>
<proteinExistence type="predicted"/>
<sequence>MGVKPGPVDVIVVLKHKLGATTASGVGSTLYKSYGSELPHPAALNPGPAYAGMTAECLPLICTGHFI</sequence>
<reference evidence="1" key="1">
    <citation type="submission" date="2016-05" db="EMBL/GenBank/DDBJ databases">
        <authorList>
            <person name="Lavstsen T."/>
            <person name="Jespersen J.S."/>
        </authorList>
    </citation>
    <scope>NUCLEOTIDE SEQUENCE</scope>
    <source>
        <tissue evidence="1">Brain</tissue>
    </source>
</reference>
<name>A0A1A8MU59_9TELE</name>
<reference evidence="1" key="2">
    <citation type="submission" date="2016-06" db="EMBL/GenBank/DDBJ databases">
        <title>The genome of a short-lived fish provides insights into sex chromosome evolution and the genetic control of aging.</title>
        <authorList>
            <person name="Reichwald K."/>
            <person name="Felder M."/>
            <person name="Petzold A."/>
            <person name="Koch P."/>
            <person name="Groth M."/>
            <person name="Platzer M."/>
        </authorList>
    </citation>
    <scope>NUCLEOTIDE SEQUENCE</scope>
    <source>
        <tissue evidence="1">Brain</tissue>
    </source>
</reference>